<comment type="caution">
    <text evidence="3">The sequence shown here is derived from an EMBL/GenBank/DDBJ whole genome shotgun (WGS) entry which is preliminary data.</text>
</comment>
<organism evidence="3 4">
    <name type="scientific">Rhynchospora breviuscula</name>
    <dbReference type="NCBI Taxonomy" id="2022672"/>
    <lineage>
        <taxon>Eukaryota</taxon>
        <taxon>Viridiplantae</taxon>
        <taxon>Streptophyta</taxon>
        <taxon>Embryophyta</taxon>
        <taxon>Tracheophyta</taxon>
        <taxon>Spermatophyta</taxon>
        <taxon>Magnoliopsida</taxon>
        <taxon>Liliopsida</taxon>
        <taxon>Poales</taxon>
        <taxon>Cyperaceae</taxon>
        <taxon>Cyperoideae</taxon>
        <taxon>Rhynchosporeae</taxon>
        <taxon>Rhynchospora</taxon>
    </lineage>
</organism>
<dbReference type="PANTHER" id="PTHR35164:SF14">
    <property type="entry name" value="OS04G0450900 PROTEIN"/>
    <property type="match status" value="1"/>
</dbReference>
<dbReference type="PANTHER" id="PTHR35164">
    <property type="entry name" value="EXPRESSED PROTEIN"/>
    <property type="match status" value="1"/>
</dbReference>
<keyword evidence="1" id="KW-0175">Coiled coil</keyword>
<keyword evidence="4" id="KW-1185">Reference proteome</keyword>
<feature type="coiled-coil region" evidence="1">
    <location>
        <begin position="37"/>
        <end position="125"/>
    </location>
</feature>
<dbReference type="OrthoDB" id="668871at2759"/>
<reference evidence="3" key="1">
    <citation type="journal article" date="2022" name="Cell">
        <title>Repeat-based holocentromeres influence genome architecture and karyotype evolution.</title>
        <authorList>
            <person name="Hofstatter P.G."/>
            <person name="Thangavel G."/>
            <person name="Lux T."/>
            <person name="Neumann P."/>
            <person name="Vondrak T."/>
            <person name="Novak P."/>
            <person name="Zhang M."/>
            <person name="Costa L."/>
            <person name="Castellani M."/>
            <person name="Scott A."/>
            <person name="Toegelov H."/>
            <person name="Fuchs J."/>
            <person name="Mata-Sucre Y."/>
            <person name="Dias Y."/>
            <person name="Vanzela A.L.L."/>
            <person name="Huettel B."/>
            <person name="Almeida C.C.S."/>
            <person name="Simkova H."/>
            <person name="Souza G."/>
            <person name="Pedrosa-Harand A."/>
            <person name="Macas J."/>
            <person name="Mayer K.F.X."/>
            <person name="Houben A."/>
            <person name="Marques A."/>
        </authorList>
    </citation>
    <scope>NUCLEOTIDE SEQUENCE</scope>
    <source>
        <strain evidence="3">RhyBre1mFocal</strain>
    </source>
</reference>
<evidence type="ECO:0000313" key="4">
    <source>
        <dbReference type="Proteomes" id="UP001151287"/>
    </source>
</evidence>
<feature type="coiled-coil region" evidence="1">
    <location>
        <begin position="149"/>
        <end position="191"/>
    </location>
</feature>
<proteinExistence type="predicted"/>
<name>A0A9Q0CYM4_9POAL</name>
<evidence type="ECO:0000256" key="2">
    <source>
        <dbReference type="SAM" id="MobiDB-lite"/>
    </source>
</evidence>
<dbReference type="Proteomes" id="UP001151287">
    <property type="component" value="Unassembled WGS sequence"/>
</dbReference>
<accession>A0A9Q0CYM4</accession>
<evidence type="ECO:0000256" key="1">
    <source>
        <dbReference type="SAM" id="Coils"/>
    </source>
</evidence>
<sequence>MLSFNSRGGSSSTKSTKVAPFSGISSKKIPDAHQVQLHRLEEELKKEREEKTRVLDELTELKKKSISQFNEYDARRMDMLEKQVEKAKQSERKMHESLVILTRQLEQTKTSLEQARVEISSLKQNRSKDNGKINSDEEVKVLKGELKSAVEAEEKANKAMHEFALLLKEVKDNLAITKSDLERAKIEVEENTATWRQKEESFLDCVKESTEANNKLKQENTKLFESQKVIREENARLRENLKRSLEEINTIKEELESVKGENSELKELLDKKEDALQNIKLDYESLKVSEAAAQRSLKELNHMLLIETTPKATSPYFSPSQGFVSPIYAKENANKSPKEASIASGSNLSEMKAASVAITEDMDQMERDYLISVDGSERKKKKKQFFGKFKSFFKGKGFKPVPPLPPRSNLPASYSV</sequence>
<feature type="region of interest" description="Disordered" evidence="2">
    <location>
        <begin position="1"/>
        <end position="33"/>
    </location>
</feature>
<feature type="region of interest" description="Disordered" evidence="2">
    <location>
        <begin position="393"/>
        <end position="416"/>
    </location>
</feature>
<gene>
    <name evidence="3" type="ORF">LUZ63_002358</name>
</gene>
<feature type="coiled-coil region" evidence="1">
    <location>
        <begin position="227"/>
        <end position="289"/>
    </location>
</feature>
<dbReference type="EMBL" id="JAMQYH010000001">
    <property type="protein sequence ID" value="KAJ1702579.1"/>
    <property type="molecule type" value="Genomic_DNA"/>
</dbReference>
<dbReference type="AlphaFoldDB" id="A0A9Q0CYM4"/>
<feature type="compositionally biased region" description="Low complexity" evidence="2">
    <location>
        <begin position="8"/>
        <end position="17"/>
    </location>
</feature>
<protein>
    <submittedName>
        <fullName evidence="3">Uncharacterized protein</fullName>
    </submittedName>
</protein>
<evidence type="ECO:0000313" key="3">
    <source>
        <dbReference type="EMBL" id="KAJ1702579.1"/>
    </source>
</evidence>